<dbReference type="PRINTS" id="PR00032">
    <property type="entry name" value="HTHARAC"/>
</dbReference>
<protein>
    <submittedName>
        <fullName evidence="5">AraC-like DNA-binding protein</fullName>
    </submittedName>
</protein>
<dbReference type="OrthoDB" id="2329780at2"/>
<keyword evidence="2 5" id="KW-0238">DNA-binding</keyword>
<keyword evidence="6" id="KW-1185">Reference proteome</keyword>
<dbReference type="InterPro" id="IPR009057">
    <property type="entry name" value="Homeodomain-like_sf"/>
</dbReference>
<dbReference type="InterPro" id="IPR018060">
    <property type="entry name" value="HTH_AraC"/>
</dbReference>
<dbReference type="InterPro" id="IPR020449">
    <property type="entry name" value="Tscrpt_reg_AraC-type_HTH"/>
</dbReference>
<keyword evidence="1" id="KW-0805">Transcription regulation</keyword>
<name>A0A2Y9CAQ1_9FIRM</name>
<evidence type="ECO:0000256" key="1">
    <source>
        <dbReference type="ARBA" id="ARBA00023015"/>
    </source>
</evidence>
<evidence type="ECO:0000259" key="4">
    <source>
        <dbReference type="PROSITE" id="PS01124"/>
    </source>
</evidence>
<dbReference type="PANTHER" id="PTHR43280:SF28">
    <property type="entry name" value="HTH-TYPE TRANSCRIPTIONAL ACTIVATOR RHAS"/>
    <property type="match status" value="1"/>
</dbReference>
<sequence>MILEKNIQIPPFPGITNDNLINQVHTLTTDIAVTQLTLSGYGKENQCTYTHTDFYQNIGTQFDSSSGVDLSTFETSHRHGYFEMLLVLEGELDIVVEGTKVHYRRGDLCLLNRNTKHHEEFRGDFKINYFCFSQHFVETFPVSFGSISGWPQNILRFFRQNLDDNSQKNKDYIDFILKDRSIQDLEAANIWNQIKIEMSERQPGFELFINGWLNRLFALLENQDIYRFEPKNLGLLSDKNITDEVIYYINAQKRRITREEVSEILSYNGDYISRVFKKQTGRSILNYCQTVCMEEAARLLSTTSLDVQTIIKQMGYENRTHFNRLFKEYFQMTPGEYRVRHRIAMK</sequence>
<dbReference type="SUPFAM" id="SSF46689">
    <property type="entry name" value="Homeodomain-like"/>
    <property type="match status" value="1"/>
</dbReference>
<proteinExistence type="predicted"/>
<dbReference type="SMART" id="SM00342">
    <property type="entry name" value="HTH_ARAC"/>
    <property type="match status" value="1"/>
</dbReference>
<dbReference type="Gene3D" id="1.10.10.60">
    <property type="entry name" value="Homeodomain-like"/>
    <property type="match status" value="2"/>
</dbReference>
<dbReference type="RefSeq" id="WP_109733491.1">
    <property type="nucleotide sequence ID" value="NZ_BAAACK010000010.1"/>
</dbReference>
<dbReference type="GO" id="GO:0003700">
    <property type="term" value="F:DNA-binding transcription factor activity"/>
    <property type="evidence" value="ECO:0007669"/>
    <property type="project" value="InterPro"/>
</dbReference>
<dbReference type="GO" id="GO:0043565">
    <property type="term" value="F:sequence-specific DNA binding"/>
    <property type="evidence" value="ECO:0007669"/>
    <property type="project" value="InterPro"/>
</dbReference>
<evidence type="ECO:0000313" key="6">
    <source>
        <dbReference type="Proteomes" id="UP000245845"/>
    </source>
</evidence>
<dbReference type="AlphaFoldDB" id="A0A2Y9CAQ1"/>
<dbReference type="Gene3D" id="2.60.120.10">
    <property type="entry name" value="Jelly Rolls"/>
    <property type="match status" value="1"/>
</dbReference>
<evidence type="ECO:0000256" key="3">
    <source>
        <dbReference type="ARBA" id="ARBA00023163"/>
    </source>
</evidence>
<dbReference type="Proteomes" id="UP000245845">
    <property type="component" value="Unassembled WGS sequence"/>
</dbReference>
<organism evidence="5 6">
    <name type="scientific">Faecalicatena orotica</name>
    <dbReference type="NCBI Taxonomy" id="1544"/>
    <lineage>
        <taxon>Bacteria</taxon>
        <taxon>Bacillati</taxon>
        <taxon>Bacillota</taxon>
        <taxon>Clostridia</taxon>
        <taxon>Lachnospirales</taxon>
        <taxon>Lachnospiraceae</taxon>
        <taxon>Faecalicatena</taxon>
    </lineage>
</organism>
<evidence type="ECO:0000313" key="5">
    <source>
        <dbReference type="EMBL" id="PWJ22582.1"/>
    </source>
</evidence>
<dbReference type="EMBL" id="QGDL01000018">
    <property type="protein sequence ID" value="PWJ22582.1"/>
    <property type="molecule type" value="Genomic_DNA"/>
</dbReference>
<dbReference type="PANTHER" id="PTHR43280">
    <property type="entry name" value="ARAC-FAMILY TRANSCRIPTIONAL REGULATOR"/>
    <property type="match status" value="1"/>
</dbReference>
<dbReference type="SUPFAM" id="SSF51182">
    <property type="entry name" value="RmlC-like cupins"/>
    <property type="match status" value="1"/>
</dbReference>
<feature type="domain" description="HTH araC/xylS-type" evidence="4">
    <location>
        <begin position="243"/>
        <end position="340"/>
    </location>
</feature>
<dbReference type="Pfam" id="PF12833">
    <property type="entry name" value="HTH_18"/>
    <property type="match status" value="1"/>
</dbReference>
<dbReference type="InterPro" id="IPR013096">
    <property type="entry name" value="Cupin_2"/>
</dbReference>
<keyword evidence="3" id="KW-0804">Transcription</keyword>
<evidence type="ECO:0000256" key="2">
    <source>
        <dbReference type="ARBA" id="ARBA00023125"/>
    </source>
</evidence>
<dbReference type="Pfam" id="PF07883">
    <property type="entry name" value="Cupin_2"/>
    <property type="match status" value="1"/>
</dbReference>
<gene>
    <name evidence="5" type="ORF">A8806_11837</name>
</gene>
<accession>A0A2Y9CAQ1</accession>
<dbReference type="InterPro" id="IPR014710">
    <property type="entry name" value="RmlC-like_jellyroll"/>
</dbReference>
<reference evidence="5 6" key="1">
    <citation type="submission" date="2018-05" db="EMBL/GenBank/DDBJ databases">
        <title>The Hungate 1000. A catalogue of reference genomes from the rumen microbiome.</title>
        <authorList>
            <person name="Kelly W."/>
        </authorList>
    </citation>
    <scope>NUCLEOTIDE SEQUENCE [LARGE SCALE GENOMIC DNA]</scope>
    <source>
        <strain evidence="5 6">NLAE-zl-C242</strain>
    </source>
</reference>
<comment type="caution">
    <text evidence="5">The sequence shown here is derived from an EMBL/GenBank/DDBJ whole genome shotgun (WGS) entry which is preliminary data.</text>
</comment>
<dbReference type="InterPro" id="IPR011051">
    <property type="entry name" value="RmlC_Cupin_sf"/>
</dbReference>
<dbReference type="PROSITE" id="PS01124">
    <property type="entry name" value="HTH_ARAC_FAMILY_2"/>
    <property type="match status" value="1"/>
</dbReference>